<keyword evidence="9 10" id="KW-0131">Cell cycle</keyword>
<protein>
    <recommendedName>
        <fullName evidence="3 10">Cell division protein FtsX</fullName>
    </recommendedName>
</protein>
<feature type="transmembrane region" description="Helical" evidence="11">
    <location>
        <begin position="267"/>
        <end position="289"/>
    </location>
</feature>
<comment type="similarity">
    <text evidence="2 10">Belongs to the ABC-4 integral membrane protein family. FtsX subfamily.</text>
</comment>
<organism evidence="14 15">
    <name type="scientific">Vagococcus intermedius</name>
    <dbReference type="NCBI Taxonomy" id="2991418"/>
    <lineage>
        <taxon>Bacteria</taxon>
        <taxon>Bacillati</taxon>
        <taxon>Bacillota</taxon>
        <taxon>Bacilli</taxon>
        <taxon>Lactobacillales</taxon>
        <taxon>Enterococcaceae</taxon>
        <taxon>Vagococcus</taxon>
    </lineage>
</organism>
<dbReference type="Pfam" id="PF18075">
    <property type="entry name" value="FtsX_ECD"/>
    <property type="match status" value="1"/>
</dbReference>
<evidence type="ECO:0000256" key="10">
    <source>
        <dbReference type="PIRNR" id="PIRNR003097"/>
    </source>
</evidence>
<feature type="transmembrane region" description="Helical" evidence="11">
    <location>
        <begin position="226"/>
        <end position="247"/>
    </location>
</feature>
<feature type="domain" description="FtsX extracellular" evidence="13">
    <location>
        <begin position="61"/>
        <end position="149"/>
    </location>
</feature>
<sequence length="297" mass="33134">MVTMIRTLCRHLGESLKSLKRNAWLSIASISAVTITLIGVGIFLSVMLNVTKLAKDVESTVDVSVFVEIGTSKKELSKLETELKNLDDVKTVTFSGKDEQYDRLVTTMGDSWNLFTREDNPLHDVFIVSPKTPELSKKIQEEISDFDNVFKADYGGLSSDKIMMISRGVQKWGLIASVILLVVAIFLISNTVRTSIRMRKPEIQIMRLVGAKNSFIRWPFFFEGTWIGILGSIIPMILMSVIYPKVYVLLNSELFNAGYTLLAPNSLILKINLGMLALGIVIGSIGSIFSMGRFLRI</sequence>
<comment type="function">
    <text evidence="10">Part of the ABC transporter FtsEX involved in asymmetric cellular division facilitating the initiation of sporulation.</text>
</comment>
<evidence type="ECO:0000313" key="15">
    <source>
        <dbReference type="Proteomes" id="UP001179647"/>
    </source>
</evidence>
<dbReference type="GO" id="GO:0005886">
    <property type="term" value="C:plasma membrane"/>
    <property type="evidence" value="ECO:0007669"/>
    <property type="project" value="UniProtKB-SubCell"/>
</dbReference>
<evidence type="ECO:0000313" key="14">
    <source>
        <dbReference type="EMBL" id="WEG74133.1"/>
    </source>
</evidence>
<name>A0AAF0CW67_9ENTE</name>
<dbReference type="Pfam" id="PF02687">
    <property type="entry name" value="FtsX"/>
    <property type="match status" value="1"/>
</dbReference>
<dbReference type="InterPro" id="IPR004513">
    <property type="entry name" value="FtsX"/>
</dbReference>
<evidence type="ECO:0000259" key="13">
    <source>
        <dbReference type="Pfam" id="PF18075"/>
    </source>
</evidence>
<dbReference type="Gene3D" id="3.30.70.3040">
    <property type="match status" value="1"/>
</dbReference>
<dbReference type="PANTHER" id="PTHR47755">
    <property type="entry name" value="CELL DIVISION PROTEIN FTSX"/>
    <property type="match status" value="1"/>
</dbReference>
<comment type="subcellular location">
    <subcellularLocation>
        <location evidence="1">Cell membrane</location>
        <topology evidence="1">Multi-pass membrane protein</topology>
    </subcellularLocation>
</comment>
<evidence type="ECO:0000256" key="6">
    <source>
        <dbReference type="ARBA" id="ARBA00022692"/>
    </source>
</evidence>
<gene>
    <name evidence="14" type="primary">ftsX</name>
    <name evidence="14" type="ORF">OL234_04355</name>
</gene>
<evidence type="ECO:0000256" key="9">
    <source>
        <dbReference type="ARBA" id="ARBA00023306"/>
    </source>
</evidence>
<feature type="transmembrane region" description="Helical" evidence="11">
    <location>
        <begin position="172"/>
        <end position="192"/>
    </location>
</feature>
<dbReference type="PIRSF" id="PIRSF003097">
    <property type="entry name" value="FtsX"/>
    <property type="match status" value="1"/>
</dbReference>
<keyword evidence="15" id="KW-1185">Reference proteome</keyword>
<evidence type="ECO:0000259" key="12">
    <source>
        <dbReference type="Pfam" id="PF02687"/>
    </source>
</evidence>
<dbReference type="Proteomes" id="UP001179647">
    <property type="component" value="Chromosome"/>
</dbReference>
<dbReference type="InterPro" id="IPR003838">
    <property type="entry name" value="ABC3_permease_C"/>
</dbReference>
<keyword evidence="6 11" id="KW-0812">Transmembrane</keyword>
<dbReference type="KEGG" id="vie:OL234_04355"/>
<accession>A0AAF0CW67</accession>
<dbReference type="PANTHER" id="PTHR47755:SF1">
    <property type="entry name" value="CELL DIVISION PROTEIN FTSX"/>
    <property type="match status" value="1"/>
</dbReference>
<dbReference type="InterPro" id="IPR040690">
    <property type="entry name" value="FtsX_ECD"/>
</dbReference>
<dbReference type="NCBIfam" id="NF038347">
    <property type="entry name" value="FtsX_Gpos"/>
    <property type="match status" value="1"/>
</dbReference>
<feature type="transmembrane region" description="Helical" evidence="11">
    <location>
        <begin position="23"/>
        <end position="48"/>
    </location>
</feature>
<evidence type="ECO:0000256" key="4">
    <source>
        <dbReference type="ARBA" id="ARBA00022475"/>
    </source>
</evidence>
<keyword evidence="5 10" id="KW-0132">Cell division</keyword>
<reference evidence="14" key="1">
    <citation type="submission" date="2022-10" db="EMBL/GenBank/DDBJ databases">
        <title>Vagococcus sp. isolated from poultry meat.</title>
        <authorList>
            <person name="Johansson P."/>
            <person name="Bjorkroth J."/>
        </authorList>
    </citation>
    <scope>NUCLEOTIDE SEQUENCE</scope>
    <source>
        <strain evidence="14">STAA11</strain>
    </source>
</reference>
<dbReference type="EMBL" id="CP110232">
    <property type="protein sequence ID" value="WEG74133.1"/>
    <property type="molecule type" value="Genomic_DNA"/>
</dbReference>
<evidence type="ECO:0000256" key="2">
    <source>
        <dbReference type="ARBA" id="ARBA00007379"/>
    </source>
</evidence>
<feature type="domain" description="ABC3 transporter permease C-terminal" evidence="12">
    <location>
        <begin position="175"/>
        <end position="293"/>
    </location>
</feature>
<evidence type="ECO:0000256" key="11">
    <source>
        <dbReference type="SAM" id="Phobius"/>
    </source>
</evidence>
<keyword evidence="4 10" id="KW-1003">Cell membrane</keyword>
<evidence type="ECO:0000256" key="3">
    <source>
        <dbReference type="ARBA" id="ARBA00021907"/>
    </source>
</evidence>
<keyword evidence="7 11" id="KW-1133">Transmembrane helix</keyword>
<proteinExistence type="inferred from homology"/>
<evidence type="ECO:0000256" key="7">
    <source>
        <dbReference type="ARBA" id="ARBA00022989"/>
    </source>
</evidence>
<evidence type="ECO:0000256" key="8">
    <source>
        <dbReference type="ARBA" id="ARBA00023136"/>
    </source>
</evidence>
<dbReference type="GO" id="GO:0051301">
    <property type="term" value="P:cell division"/>
    <property type="evidence" value="ECO:0007669"/>
    <property type="project" value="UniProtKB-KW"/>
</dbReference>
<evidence type="ECO:0000256" key="5">
    <source>
        <dbReference type="ARBA" id="ARBA00022618"/>
    </source>
</evidence>
<dbReference type="AlphaFoldDB" id="A0AAF0CW67"/>
<evidence type="ECO:0000256" key="1">
    <source>
        <dbReference type="ARBA" id="ARBA00004651"/>
    </source>
</evidence>
<dbReference type="InterPro" id="IPR058204">
    <property type="entry name" value="FtsX_firmicutes-type"/>
</dbReference>
<keyword evidence="8 10" id="KW-0472">Membrane</keyword>